<dbReference type="InterPro" id="IPR001608">
    <property type="entry name" value="Ala_racemase_N"/>
</dbReference>
<dbReference type="GO" id="GO:0005829">
    <property type="term" value="C:cytosol"/>
    <property type="evidence" value="ECO:0007669"/>
    <property type="project" value="TreeGrafter"/>
</dbReference>
<dbReference type="Gene3D" id="3.20.20.10">
    <property type="entry name" value="Alanine racemase"/>
    <property type="match status" value="1"/>
</dbReference>
<evidence type="ECO:0000313" key="6">
    <source>
        <dbReference type="EMBL" id="HJB36590.1"/>
    </source>
</evidence>
<dbReference type="InterPro" id="IPR000821">
    <property type="entry name" value="Ala_racemase"/>
</dbReference>
<dbReference type="GO" id="GO:0030170">
    <property type="term" value="F:pyridoxal phosphate binding"/>
    <property type="evidence" value="ECO:0007669"/>
    <property type="project" value="TreeGrafter"/>
</dbReference>
<dbReference type="PANTHER" id="PTHR30511">
    <property type="entry name" value="ALANINE RACEMASE"/>
    <property type="match status" value="1"/>
</dbReference>
<reference evidence="6" key="2">
    <citation type="submission" date="2021-04" db="EMBL/GenBank/DDBJ databases">
        <authorList>
            <person name="Gilroy R."/>
        </authorList>
    </citation>
    <scope>NUCLEOTIDE SEQUENCE</scope>
    <source>
        <strain evidence="6">ChiBcolR8-3208</strain>
    </source>
</reference>
<dbReference type="Proteomes" id="UP000824214">
    <property type="component" value="Unassembled WGS sequence"/>
</dbReference>
<evidence type="ECO:0000256" key="2">
    <source>
        <dbReference type="ARBA" id="ARBA00022898"/>
    </source>
</evidence>
<dbReference type="GO" id="GO:0009252">
    <property type="term" value="P:peptidoglycan biosynthetic process"/>
    <property type="evidence" value="ECO:0007669"/>
    <property type="project" value="TreeGrafter"/>
</dbReference>
<feature type="modified residue" description="N6-(pyridoxal phosphate)lysine" evidence="4">
    <location>
        <position position="37"/>
    </location>
</feature>
<evidence type="ECO:0000256" key="4">
    <source>
        <dbReference type="PIRSR" id="PIRSR600821-50"/>
    </source>
</evidence>
<dbReference type="Pfam" id="PF01168">
    <property type="entry name" value="Ala_racemase_N"/>
    <property type="match status" value="1"/>
</dbReference>
<dbReference type="EMBL" id="DWXZ01000011">
    <property type="protein sequence ID" value="HJB36590.1"/>
    <property type="molecule type" value="Genomic_DNA"/>
</dbReference>
<comment type="caution">
    <text evidence="6">The sequence shown here is derived from an EMBL/GenBank/DDBJ whole genome shotgun (WGS) entry which is preliminary data.</text>
</comment>
<sequence length="115" mass="12210">MNHWPAYIEVDLNQVRHNVKEIRRRIGPEVTLMLVVKVDAYGHGAPAVARAVLEAGAEQLGVACVDEAAALRVAGITCPILIVGLAFPKASVEIKPPASENAMLLTMNMAADQAA</sequence>
<dbReference type="InterPro" id="IPR029066">
    <property type="entry name" value="PLP-binding_barrel"/>
</dbReference>
<evidence type="ECO:0000259" key="5">
    <source>
        <dbReference type="Pfam" id="PF01168"/>
    </source>
</evidence>
<dbReference type="GO" id="GO:0030632">
    <property type="term" value="P:D-alanine biosynthetic process"/>
    <property type="evidence" value="ECO:0007669"/>
    <property type="project" value="TreeGrafter"/>
</dbReference>
<dbReference type="PRINTS" id="PR00992">
    <property type="entry name" value="ALARACEMASE"/>
</dbReference>
<accession>A0A9D2RZ18</accession>
<organism evidence="6 7">
    <name type="scientific">Candidatus Acutalibacter ornithocaccae</name>
    <dbReference type="NCBI Taxonomy" id="2838416"/>
    <lineage>
        <taxon>Bacteria</taxon>
        <taxon>Bacillati</taxon>
        <taxon>Bacillota</taxon>
        <taxon>Clostridia</taxon>
        <taxon>Eubacteriales</taxon>
        <taxon>Acutalibacteraceae</taxon>
        <taxon>Acutalibacter</taxon>
    </lineage>
</organism>
<dbReference type="EC" id="5.1.1.1" evidence="6"/>
<dbReference type="PANTHER" id="PTHR30511:SF0">
    <property type="entry name" value="ALANINE RACEMASE, CATABOLIC-RELATED"/>
    <property type="match status" value="1"/>
</dbReference>
<proteinExistence type="predicted"/>
<evidence type="ECO:0000313" key="7">
    <source>
        <dbReference type="Proteomes" id="UP000824214"/>
    </source>
</evidence>
<protein>
    <submittedName>
        <fullName evidence="6">Alanine racemase</fullName>
        <ecNumber evidence="6">5.1.1.1</ecNumber>
    </submittedName>
</protein>
<comment type="cofactor">
    <cofactor evidence="1 4">
        <name>pyridoxal 5'-phosphate</name>
        <dbReference type="ChEBI" id="CHEBI:597326"/>
    </cofactor>
</comment>
<name>A0A9D2RZ18_9FIRM</name>
<reference evidence="6" key="1">
    <citation type="journal article" date="2021" name="PeerJ">
        <title>Extensive microbial diversity within the chicken gut microbiome revealed by metagenomics and culture.</title>
        <authorList>
            <person name="Gilroy R."/>
            <person name="Ravi A."/>
            <person name="Getino M."/>
            <person name="Pursley I."/>
            <person name="Horton D.L."/>
            <person name="Alikhan N.F."/>
            <person name="Baker D."/>
            <person name="Gharbi K."/>
            <person name="Hall N."/>
            <person name="Watson M."/>
            <person name="Adriaenssens E.M."/>
            <person name="Foster-Nyarko E."/>
            <person name="Jarju S."/>
            <person name="Secka A."/>
            <person name="Antonio M."/>
            <person name="Oren A."/>
            <person name="Chaudhuri R.R."/>
            <person name="La Ragione R."/>
            <person name="Hildebrand F."/>
            <person name="Pallen M.J."/>
        </authorList>
    </citation>
    <scope>NUCLEOTIDE SEQUENCE</scope>
    <source>
        <strain evidence="6">ChiBcolR8-3208</strain>
    </source>
</reference>
<dbReference type="AlphaFoldDB" id="A0A9D2RZ18"/>
<dbReference type="GO" id="GO:0008784">
    <property type="term" value="F:alanine racemase activity"/>
    <property type="evidence" value="ECO:0007669"/>
    <property type="project" value="UniProtKB-EC"/>
</dbReference>
<dbReference type="SUPFAM" id="SSF51419">
    <property type="entry name" value="PLP-binding barrel"/>
    <property type="match status" value="1"/>
</dbReference>
<keyword evidence="3 6" id="KW-0413">Isomerase</keyword>
<feature type="domain" description="Alanine racemase N-terminal" evidence="5">
    <location>
        <begin position="10"/>
        <end position="93"/>
    </location>
</feature>
<evidence type="ECO:0000256" key="1">
    <source>
        <dbReference type="ARBA" id="ARBA00001933"/>
    </source>
</evidence>
<keyword evidence="2 4" id="KW-0663">Pyridoxal phosphate</keyword>
<evidence type="ECO:0000256" key="3">
    <source>
        <dbReference type="ARBA" id="ARBA00023235"/>
    </source>
</evidence>
<gene>
    <name evidence="6" type="ORF">H9942_00800</name>
</gene>